<dbReference type="EC" id="2.7.11.1" evidence="1"/>
<dbReference type="GO" id="GO:0004674">
    <property type="term" value="F:protein serine/threonine kinase activity"/>
    <property type="evidence" value="ECO:0007669"/>
    <property type="project" value="UniProtKB-KW"/>
</dbReference>
<sequence length="561" mass="62905">MTFKTLQNAESTSRNCEPCGTTMIPYPLSTRPDCGDPLYFSFRCDNNSTGRVSFKASSGEYQVISIDQVTRKFVIQVQDLDNCEARNSRGKSLHLNQSLPFNVTNWCHAKDSHKGIVEIEIGWNLPPEPTCTSQANCTEWRHSTCTTAASDGKNDGKKRCLCNTNFQWDGVNLNCTGPQGHTLQASEDKLSSSRTKIALYLIVLLTVLSVIVLACVAFSFVLWRRKMAKQKEKRKLSERKNRAFRALNTERQIKDLMDSGEFKEDAERGIDVPFFDLESILAATNDFSDENKLGQGGYGPVYKGKFPGGQEIAIKRLSSVSGQGLQEFKNEVLLIARLQHRNLVRLRGYCMETRGLLYLHQDSRLRIIHRDLKTSNILLDQFMNPKISDFGLARMVEGRQTEANTSRVVGTYGYMAPEYALEGAFSVKSDVFSFGVVLLEIVSGKRNTRLVLSDQPLTLLGYAWRLWTENKVLDLMDQTLQESCIENQFIKCVNVGLLCVQEDPCERPNISNVITMLDSESAALPSPKQPAFVVRRGSSTASSSSKPETNTEITFSLEDGR</sequence>
<evidence type="ECO:0000313" key="15">
    <source>
        <dbReference type="EMBL" id="GMN64668.1"/>
    </source>
</evidence>
<dbReference type="InterPro" id="IPR021820">
    <property type="entry name" value="S-locus_recpt_kinase_C"/>
</dbReference>
<keyword evidence="8" id="KW-1015">Disulfide bond</keyword>
<evidence type="ECO:0000256" key="3">
    <source>
        <dbReference type="ARBA" id="ARBA00022679"/>
    </source>
</evidence>
<dbReference type="PANTHER" id="PTHR27002">
    <property type="entry name" value="RECEPTOR-LIKE SERINE/THREONINE-PROTEIN KINASE SD1-8"/>
    <property type="match status" value="1"/>
</dbReference>
<evidence type="ECO:0000256" key="1">
    <source>
        <dbReference type="ARBA" id="ARBA00012513"/>
    </source>
</evidence>
<keyword evidence="2" id="KW-0723">Serine/threonine-protein kinase</keyword>
<dbReference type="FunFam" id="3.30.200.20:FF:001858">
    <property type="entry name" value="Uncharacterized protein"/>
    <property type="match status" value="1"/>
</dbReference>
<feature type="region of interest" description="Disordered" evidence="12">
    <location>
        <begin position="535"/>
        <end position="561"/>
    </location>
</feature>
<keyword evidence="13" id="KW-0472">Membrane</keyword>
<comment type="catalytic activity">
    <reaction evidence="10">
        <text>L-threonyl-[protein] + ATP = O-phospho-L-threonyl-[protein] + ADP + H(+)</text>
        <dbReference type="Rhea" id="RHEA:46608"/>
        <dbReference type="Rhea" id="RHEA-COMP:11060"/>
        <dbReference type="Rhea" id="RHEA-COMP:11605"/>
        <dbReference type="ChEBI" id="CHEBI:15378"/>
        <dbReference type="ChEBI" id="CHEBI:30013"/>
        <dbReference type="ChEBI" id="CHEBI:30616"/>
        <dbReference type="ChEBI" id="CHEBI:61977"/>
        <dbReference type="ChEBI" id="CHEBI:456216"/>
        <dbReference type="EC" id="2.7.11.1"/>
    </reaction>
</comment>
<dbReference type="InterPro" id="IPR011009">
    <property type="entry name" value="Kinase-like_dom_sf"/>
</dbReference>
<dbReference type="GO" id="GO:0005524">
    <property type="term" value="F:ATP binding"/>
    <property type="evidence" value="ECO:0007669"/>
    <property type="project" value="UniProtKB-KW"/>
</dbReference>
<accession>A0AA88J455</accession>
<evidence type="ECO:0000256" key="11">
    <source>
        <dbReference type="ARBA" id="ARBA00048679"/>
    </source>
</evidence>
<dbReference type="InterPro" id="IPR000719">
    <property type="entry name" value="Prot_kinase_dom"/>
</dbReference>
<dbReference type="EMBL" id="BTGU01000190">
    <property type="protein sequence ID" value="GMN64668.1"/>
    <property type="molecule type" value="Genomic_DNA"/>
</dbReference>
<dbReference type="Proteomes" id="UP001187192">
    <property type="component" value="Unassembled WGS sequence"/>
</dbReference>
<organism evidence="15 16">
    <name type="scientific">Ficus carica</name>
    <name type="common">Common fig</name>
    <dbReference type="NCBI Taxonomy" id="3494"/>
    <lineage>
        <taxon>Eukaryota</taxon>
        <taxon>Viridiplantae</taxon>
        <taxon>Streptophyta</taxon>
        <taxon>Embryophyta</taxon>
        <taxon>Tracheophyta</taxon>
        <taxon>Spermatophyta</taxon>
        <taxon>Magnoliopsida</taxon>
        <taxon>eudicotyledons</taxon>
        <taxon>Gunneridae</taxon>
        <taxon>Pentapetalae</taxon>
        <taxon>rosids</taxon>
        <taxon>fabids</taxon>
        <taxon>Rosales</taxon>
        <taxon>Moraceae</taxon>
        <taxon>Ficeae</taxon>
        <taxon>Ficus</taxon>
    </lineage>
</organism>
<dbReference type="PANTHER" id="PTHR27002:SF1111">
    <property type="entry name" value="NON-SPECIFIC SERINE_THREONINE PROTEIN KINASE"/>
    <property type="match status" value="1"/>
</dbReference>
<reference evidence="15" key="1">
    <citation type="submission" date="2023-07" db="EMBL/GenBank/DDBJ databases">
        <title>draft genome sequence of fig (Ficus carica).</title>
        <authorList>
            <person name="Takahashi T."/>
            <person name="Nishimura K."/>
        </authorList>
    </citation>
    <scope>NUCLEOTIDE SEQUENCE</scope>
</reference>
<evidence type="ECO:0000256" key="12">
    <source>
        <dbReference type="SAM" id="MobiDB-lite"/>
    </source>
</evidence>
<evidence type="ECO:0000256" key="7">
    <source>
        <dbReference type="ARBA" id="ARBA00022840"/>
    </source>
</evidence>
<protein>
    <recommendedName>
        <fullName evidence="1">non-specific serine/threonine protein kinase</fullName>
        <ecNumber evidence="1">2.7.11.1</ecNumber>
    </recommendedName>
</protein>
<name>A0AA88J455_FICCA</name>
<dbReference type="Pfam" id="PF07714">
    <property type="entry name" value="PK_Tyr_Ser-Thr"/>
    <property type="match status" value="1"/>
</dbReference>
<dbReference type="FunFam" id="1.10.510.10:FF:000060">
    <property type="entry name" value="G-type lectin S-receptor-like serine/threonine-protein kinase"/>
    <property type="match status" value="1"/>
</dbReference>
<dbReference type="SUPFAM" id="SSF56112">
    <property type="entry name" value="Protein kinase-like (PK-like)"/>
    <property type="match status" value="1"/>
</dbReference>
<dbReference type="InterPro" id="IPR008271">
    <property type="entry name" value="Ser/Thr_kinase_AS"/>
</dbReference>
<evidence type="ECO:0000256" key="6">
    <source>
        <dbReference type="ARBA" id="ARBA00022777"/>
    </source>
</evidence>
<keyword evidence="16" id="KW-1185">Reference proteome</keyword>
<evidence type="ECO:0000256" key="9">
    <source>
        <dbReference type="ARBA" id="ARBA00023180"/>
    </source>
</evidence>
<evidence type="ECO:0000313" key="16">
    <source>
        <dbReference type="Proteomes" id="UP001187192"/>
    </source>
</evidence>
<evidence type="ECO:0000256" key="5">
    <source>
        <dbReference type="ARBA" id="ARBA00022741"/>
    </source>
</evidence>
<dbReference type="Gene3D" id="1.10.510.10">
    <property type="entry name" value="Transferase(Phosphotransferase) domain 1"/>
    <property type="match status" value="2"/>
</dbReference>
<dbReference type="Pfam" id="PF11883">
    <property type="entry name" value="DUF3403"/>
    <property type="match status" value="1"/>
</dbReference>
<keyword evidence="7" id="KW-0067">ATP-binding</keyword>
<dbReference type="PROSITE" id="PS00108">
    <property type="entry name" value="PROTEIN_KINASE_ST"/>
    <property type="match status" value="1"/>
</dbReference>
<feature type="transmembrane region" description="Helical" evidence="13">
    <location>
        <begin position="197"/>
        <end position="223"/>
    </location>
</feature>
<keyword evidence="6" id="KW-0418">Kinase</keyword>
<dbReference type="PROSITE" id="PS50011">
    <property type="entry name" value="PROTEIN_KINASE_DOM"/>
    <property type="match status" value="1"/>
</dbReference>
<evidence type="ECO:0000256" key="2">
    <source>
        <dbReference type="ARBA" id="ARBA00022527"/>
    </source>
</evidence>
<dbReference type="SMART" id="SM00220">
    <property type="entry name" value="S_TKc"/>
    <property type="match status" value="1"/>
</dbReference>
<keyword evidence="13" id="KW-0812">Transmembrane</keyword>
<proteinExistence type="predicted"/>
<keyword evidence="4" id="KW-0732">Signal</keyword>
<gene>
    <name evidence="15" type="ORF">TIFTF001_033729</name>
</gene>
<keyword evidence="13" id="KW-1133">Transmembrane helix</keyword>
<comment type="catalytic activity">
    <reaction evidence="11">
        <text>L-seryl-[protein] + ATP = O-phospho-L-seryl-[protein] + ADP + H(+)</text>
        <dbReference type="Rhea" id="RHEA:17989"/>
        <dbReference type="Rhea" id="RHEA-COMP:9863"/>
        <dbReference type="Rhea" id="RHEA-COMP:11604"/>
        <dbReference type="ChEBI" id="CHEBI:15378"/>
        <dbReference type="ChEBI" id="CHEBI:29999"/>
        <dbReference type="ChEBI" id="CHEBI:30616"/>
        <dbReference type="ChEBI" id="CHEBI:83421"/>
        <dbReference type="ChEBI" id="CHEBI:456216"/>
        <dbReference type="EC" id="2.7.11.1"/>
    </reaction>
</comment>
<dbReference type="AlphaFoldDB" id="A0AA88J455"/>
<evidence type="ECO:0000256" key="13">
    <source>
        <dbReference type="SAM" id="Phobius"/>
    </source>
</evidence>
<keyword evidence="5" id="KW-0547">Nucleotide-binding</keyword>
<evidence type="ECO:0000256" key="10">
    <source>
        <dbReference type="ARBA" id="ARBA00047899"/>
    </source>
</evidence>
<evidence type="ECO:0000256" key="4">
    <source>
        <dbReference type="ARBA" id="ARBA00022729"/>
    </source>
</evidence>
<dbReference type="InterPro" id="IPR001245">
    <property type="entry name" value="Ser-Thr/Tyr_kinase_cat_dom"/>
</dbReference>
<feature type="domain" description="Protein kinase" evidence="14">
    <location>
        <begin position="287"/>
        <end position="532"/>
    </location>
</feature>
<evidence type="ECO:0000256" key="8">
    <source>
        <dbReference type="ARBA" id="ARBA00023157"/>
    </source>
</evidence>
<keyword evidence="9" id="KW-0325">Glycoprotein</keyword>
<evidence type="ECO:0000259" key="14">
    <source>
        <dbReference type="PROSITE" id="PS50011"/>
    </source>
</evidence>
<comment type="caution">
    <text evidence="15">The sequence shown here is derived from an EMBL/GenBank/DDBJ whole genome shotgun (WGS) entry which is preliminary data.</text>
</comment>
<dbReference type="GO" id="GO:0005886">
    <property type="term" value="C:plasma membrane"/>
    <property type="evidence" value="ECO:0007669"/>
    <property type="project" value="TreeGrafter"/>
</dbReference>
<keyword evidence="3" id="KW-0808">Transferase</keyword>